<reference evidence="6" key="1">
    <citation type="submission" date="2022-01" db="EMBL/GenBank/DDBJ databases">
        <authorList>
            <person name="King R."/>
        </authorList>
    </citation>
    <scope>NUCLEOTIDE SEQUENCE</scope>
</reference>
<dbReference type="GO" id="GO:0012505">
    <property type="term" value="C:endomembrane system"/>
    <property type="evidence" value="ECO:0007669"/>
    <property type="project" value="UniProtKB-SubCell"/>
</dbReference>
<dbReference type="InterPro" id="IPR043573">
    <property type="entry name" value="Fig4-like"/>
</dbReference>
<evidence type="ECO:0000256" key="4">
    <source>
        <dbReference type="SAM" id="MobiDB-lite"/>
    </source>
</evidence>
<name>A0A9N9RJD4_9DIPT</name>
<keyword evidence="3" id="KW-0472">Membrane</keyword>
<dbReference type="InterPro" id="IPR002013">
    <property type="entry name" value="SAC_dom"/>
</dbReference>
<evidence type="ECO:0000256" key="1">
    <source>
        <dbReference type="ARBA" id="ARBA00004308"/>
    </source>
</evidence>
<evidence type="ECO:0000256" key="3">
    <source>
        <dbReference type="ARBA" id="ARBA00023136"/>
    </source>
</evidence>
<comment type="subcellular location">
    <subcellularLocation>
        <location evidence="1">Endomembrane system</location>
    </subcellularLocation>
</comment>
<gene>
    <name evidence="6" type="ORF">CHIRRI_LOCUS902</name>
</gene>
<dbReference type="AlphaFoldDB" id="A0A9N9RJD4"/>
<dbReference type="PROSITE" id="PS50275">
    <property type="entry name" value="SAC"/>
    <property type="match status" value="1"/>
</dbReference>
<dbReference type="EMBL" id="OU895877">
    <property type="protein sequence ID" value="CAG9797916.1"/>
    <property type="molecule type" value="Genomic_DNA"/>
</dbReference>
<dbReference type="PANTHER" id="PTHR45738:SF5">
    <property type="entry name" value="POLYPHOSPHOINOSITIDE PHOSPHATASE"/>
    <property type="match status" value="1"/>
</dbReference>
<feature type="compositionally biased region" description="Low complexity" evidence="4">
    <location>
        <begin position="675"/>
        <end position="689"/>
    </location>
</feature>
<feature type="region of interest" description="Disordered" evidence="4">
    <location>
        <begin position="664"/>
        <end position="710"/>
    </location>
</feature>
<evidence type="ECO:0000259" key="5">
    <source>
        <dbReference type="PROSITE" id="PS50275"/>
    </source>
</evidence>
<sequence length="832" mass="96365">MASKPGKPKFFPVISSIQKIRVYETKTNIQLIGSNDKETRFRILQIARSPELHIYEDPNEYDLKEIRKIISNIKYSKSISAYGIVGFVRFLETYYVILVTKRHKVGFIGNHIIYTIKDTTIYKITPDSSKNSSNPFESKYLRMFMNVDLSSNFYFSYSYDLTRTLQHNFSVPKFVGENADVTVEEPLDWNNECEREDRMYAYRSTSRKKFVWNEFLLQPMQKKVLHKDWMLELIHGFINQSAISVFGLPIYVCLIARRSKNFAGTRFLKRGANCCGDVANEVETEQIVSDGQRLSSFVQLRGSVPAHWSQDISKMVPKPPISLDIPDPFAETAGKHFEKLLFHYGAPIIVLNLVKRKEKRKHESILTDEIMMNVEYLNQFLPANCKIRYTHFDMARKNRSDKNVMEALDGKGKTSIAMTGIFYTDNNETCYQTGIIRTNCVDCLDRTNTAQFAMGRSALALQLHKMGFLKADSRLEFDSDCVTMLESLYEIQGDTLALQYGGSQLVHRIKTYRKTSAWMSQGSEVVQNLSRYYSNTFSDQEKQQSINLFLGLYIPYENDNGEHLWDMTSDYNLHNPIENGIDKEKQLTMWYSDLIRKYLPQATSNCTKIVKELIRIHSLDLEMIDLYSNYHLTYKVTSLEENIAYQISQFARNSMATYRTHFSPFEPTKRATQPTATKTTSSIESISSSDEADSTSDEDDTHSSLKLSISDQRQSEKKSYFDDNVLKDCKSIYGFELEHPDKESMAKYKTYVNFQKKSHPIAEKSDKKLKPIVLESTGIYKDSSYEVQEPKVTESDRHKYENYCKLIINPEYDESCSSSDIIEKYINFKFDD</sequence>
<protein>
    <recommendedName>
        <fullName evidence="5">SAC domain-containing protein</fullName>
    </recommendedName>
</protein>
<evidence type="ECO:0000313" key="6">
    <source>
        <dbReference type="EMBL" id="CAG9797916.1"/>
    </source>
</evidence>
<feature type="compositionally biased region" description="Acidic residues" evidence="4">
    <location>
        <begin position="690"/>
        <end position="700"/>
    </location>
</feature>
<dbReference type="GO" id="GO:0043813">
    <property type="term" value="F:phosphatidylinositol-3,5-bisphosphate 5-phosphatase activity"/>
    <property type="evidence" value="ECO:0007669"/>
    <property type="project" value="InterPro"/>
</dbReference>
<dbReference type="PANTHER" id="PTHR45738">
    <property type="entry name" value="POLYPHOSPHOINOSITIDE PHOSPHATASE"/>
    <property type="match status" value="1"/>
</dbReference>
<evidence type="ECO:0000313" key="7">
    <source>
        <dbReference type="Proteomes" id="UP001153620"/>
    </source>
</evidence>
<dbReference type="Pfam" id="PF02383">
    <property type="entry name" value="Syja_N"/>
    <property type="match status" value="1"/>
</dbReference>
<dbReference type="Proteomes" id="UP001153620">
    <property type="component" value="Chromosome 1"/>
</dbReference>
<proteinExistence type="predicted"/>
<dbReference type="OrthoDB" id="405996at2759"/>
<keyword evidence="2" id="KW-0378">Hydrolase</keyword>
<feature type="domain" description="SAC" evidence="5">
    <location>
        <begin position="144"/>
        <end position="502"/>
    </location>
</feature>
<evidence type="ECO:0000256" key="2">
    <source>
        <dbReference type="ARBA" id="ARBA00022801"/>
    </source>
</evidence>
<keyword evidence="7" id="KW-1185">Reference proteome</keyword>
<dbReference type="GO" id="GO:0046856">
    <property type="term" value="P:phosphatidylinositol dephosphorylation"/>
    <property type="evidence" value="ECO:0007669"/>
    <property type="project" value="InterPro"/>
</dbReference>
<reference evidence="6" key="2">
    <citation type="submission" date="2022-10" db="EMBL/GenBank/DDBJ databases">
        <authorList>
            <consortium name="ENA_rothamsted_submissions"/>
            <consortium name="culmorum"/>
            <person name="King R."/>
        </authorList>
    </citation>
    <scope>NUCLEOTIDE SEQUENCE</scope>
</reference>
<organism evidence="6 7">
    <name type="scientific">Chironomus riparius</name>
    <dbReference type="NCBI Taxonomy" id="315576"/>
    <lineage>
        <taxon>Eukaryota</taxon>
        <taxon>Metazoa</taxon>
        <taxon>Ecdysozoa</taxon>
        <taxon>Arthropoda</taxon>
        <taxon>Hexapoda</taxon>
        <taxon>Insecta</taxon>
        <taxon>Pterygota</taxon>
        <taxon>Neoptera</taxon>
        <taxon>Endopterygota</taxon>
        <taxon>Diptera</taxon>
        <taxon>Nematocera</taxon>
        <taxon>Chironomoidea</taxon>
        <taxon>Chironomidae</taxon>
        <taxon>Chironominae</taxon>
        <taxon>Chironomus</taxon>
    </lineage>
</organism>
<accession>A0A9N9RJD4</accession>